<proteinExistence type="predicted"/>
<gene>
    <name evidence="1" type="ORF">COY34_00645</name>
</gene>
<dbReference type="AlphaFoldDB" id="A0A2M7TDJ9"/>
<evidence type="ECO:0000313" key="1">
    <source>
        <dbReference type="EMBL" id="PIZ43565.1"/>
    </source>
</evidence>
<dbReference type="Pfam" id="PF12441">
    <property type="entry name" value="CopG_antitoxin"/>
    <property type="match status" value="1"/>
</dbReference>
<comment type="caution">
    <text evidence="1">The sequence shown here is derived from an EMBL/GenBank/DDBJ whole genome shotgun (WGS) entry which is preliminary data.</text>
</comment>
<dbReference type="Proteomes" id="UP000230970">
    <property type="component" value="Unassembled WGS sequence"/>
</dbReference>
<accession>A0A2M7TDJ9</accession>
<name>A0A2M7TDJ9_UNCKA</name>
<reference evidence="2" key="1">
    <citation type="submission" date="2017-09" db="EMBL/GenBank/DDBJ databases">
        <title>Depth-based differentiation of microbial function through sediment-hosted aquifers and enrichment of novel symbionts in the deep terrestrial subsurface.</title>
        <authorList>
            <person name="Probst A.J."/>
            <person name="Ladd B."/>
            <person name="Jarett J.K."/>
            <person name="Geller-Mcgrath D.E."/>
            <person name="Sieber C.M.K."/>
            <person name="Emerson J.B."/>
            <person name="Anantharaman K."/>
            <person name="Thomas B.C."/>
            <person name="Malmstrom R."/>
            <person name="Stieglmeier M."/>
            <person name="Klingl A."/>
            <person name="Woyke T."/>
            <person name="Ryan C.M."/>
            <person name="Banfield J.F."/>
        </authorList>
    </citation>
    <scope>NUCLEOTIDE SEQUENCE [LARGE SCALE GENOMIC DNA]</scope>
</reference>
<protein>
    <submittedName>
        <fullName evidence="1">Uncharacterized protein</fullName>
    </submittedName>
</protein>
<evidence type="ECO:0000313" key="2">
    <source>
        <dbReference type="Proteomes" id="UP000230970"/>
    </source>
</evidence>
<dbReference type="InterPro" id="IPR022148">
    <property type="entry name" value="CopG_antitoxin"/>
</dbReference>
<organism evidence="1 2">
    <name type="scientific">candidate division WWE3 bacterium CG_4_10_14_0_2_um_filter_42_8</name>
    <dbReference type="NCBI Taxonomy" id="1975074"/>
    <lineage>
        <taxon>Bacteria</taxon>
        <taxon>Katanobacteria</taxon>
    </lineage>
</organism>
<sequence length="92" mass="10735">MNHESRIPKFKTIAEEAEFWDTHSLVDYLGELEPVKPTFTRVKEKRALMSFRISRALKQEIEKAAKSYDVSPSSLVRLWMIEGLKNLKETPI</sequence>
<dbReference type="EMBL" id="PFNJ01000017">
    <property type="protein sequence ID" value="PIZ43565.1"/>
    <property type="molecule type" value="Genomic_DNA"/>
</dbReference>